<accession>A0ABD2ZYX2</accession>
<keyword evidence="2" id="KW-1185">Reference proteome</keyword>
<evidence type="ECO:0000313" key="2">
    <source>
        <dbReference type="Proteomes" id="UP001630127"/>
    </source>
</evidence>
<dbReference type="EMBL" id="JBJUIK010000006">
    <property type="protein sequence ID" value="KAL3524622.1"/>
    <property type="molecule type" value="Genomic_DNA"/>
</dbReference>
<evidence type="ECO:0000313" key="1">
    <source>
        <dbReference type="EMBL" id="KAL3524622.1"/>
    </source>
</evidence>
<dbReference type="PANTHER" id="PTHR35766">
    <property type="entry name" value="OS08G0543600 PROTEIN"/>
    <property type="match status" value="1"/>
</dbReference>
<sequence length="237" mass="27092">MDKLVFEVDDCNRSSSYSNLITRLSEDADDLSLNTVKVILCFQEIDHSTSLSKCFKFNTLASQECPIIIFEGLVVVVSFSFGRDASSTSFRDAIDSRLLEVVKDARMVLQDIAPQNINGISCMNNYVDTFGLSSNEESRLFCSAYAIANNKKDPLWKLIANRLEVHSSMKYGELKQSKLGQSDERLIQEQRLHRVVTQREELQEMETDLHTKLIARGEIMEKRNSYDAHIKKHEMPK</sequence>
<dbReference type="AlphaFoldDB" id="A0ABD2ZYX2"/>
<gene>
    <name evidence="1" type="ORF">ACH5RR_012994</name>
</gene>
<name>A0ABD2ZYX2_9GENT</name>
<reference evidence="1 2" key="1">
    <citation type="submission" date="2024-11" db="EMBL/GenBank/DDBJ databases">
        <title>A near-complete genome assembly of Cinchona calisaya.</title>
        <authorList>
            <person name="Lian D.C."/>
            <person name="Zhao X.W."/>
            <person name="Wei L."/>
        </authorList>
    </citation>
    <scope>NUCLEOTIDE SEQUENCE [LARGE SCALE GENOMIC DNA]</scope>
    <source>
        <tissue evidence="1">Nenye</tissue>
    </source>
</reference>
<dbReference type="PANTHER" id="PTHR35766:SF1">
    <property type="entry name" value="OS08G0543600 PROTEIN"/>
    <property type="match status" value="1"/>
</dbReference>
<comment type="caution">
    <text evidence="1">The sequence shown here is derived from an EMBL/GenBank/DDBJ whole genome shotgun (WGS) entry which is preliminary data.</text>
</comment>
<proteinExistence type="predicted"/>
<protein>
    <submittedName>
        <fullName evidence="1">Uncharacterized protein</fullName>
    </submittedName>
</protein>
<organism evidence="1 2">
    <name type="scientific">Cinchona calisaya</name>
    <dbReference type="NCBI Taxonomy" id="153742"/>
    <lineage>
        <taxon>Eukaryota</taxon>
        <taxon>Viridiplantae</taxon>
        <taxon>Streptophyta</taxon>
        <taxon>Embryophyta</taxon>
        <taxon>Tracheophyta</taxon>
        <taxon>Spermatophyta</taxon>
        <taxon>Magnoliopsida</taxon>
        <taxon>eudicotyledons</taxon>
        <taxon>Gunneridae</taxon>
        <taxon>Pentapetalae</taxon>
        <taxon>asterids</taxon>
        <taxon>lamiids</taxon>
        <taxon>Gentianales</taxon>
        <taxon>Rubiaceae</taxon>
        <taxon>Cinchonoideae</taxon>
        <taxon>Cinchoneae</taxon>
        <taxon>Cinchona</taxon>
    </lineage>
</organism>
<dbReference type="Proteomes" id="UP001630127">
    <property type="component" value="Unassembled WGS sequence"/>
</dbReference>